<dbReference type="OrthoDB" id="30417at2759"/>
<protein>
    <submittedName>
        <fullName evidence="3">Dna repair protein</fullName>
    </submittedName>
</protein>
<dbReference type="GO" id="GO:0097552">
    <property type="term" value="P:mitochondrial double-strand break repair via homologous recombination"/>
    <property type="evidence" value="ECO:0007669"/>
    <property type="project" value="TreeGrafter"/>
</dbReference>
<reference evidence="3 4" key="1">
    <citation type="journal article" date="2015" name="Environ. Microbiol.">
        <title>Genome analyses suggest the presence of polyploidy and recent human-driven expansions in eight global populations of the honeybee pathogen Nosema ceranae.</title>
        <authorList>
            <person name="Pelin A."/>
            <person name="Selman M."/>
            <person name="Aris-Brosou S."/>
            <person name="Farinelli L."/>
            <person name="Corradi N."/>
        </authorList>
    </citation>
    <scope>NUCLEOTIDE SEQUENCE [LARGE SCALE GENOMIC DNA]</scope>
    <source>
        <strain evidence="3 4">PA08 1199</strain>
    </source>
</reference>
<dbReference type="SMART" id="SM01347">
    <property type="entry name" value="Mre11_DNA_bind"/>
    <property type="match status" value="1"/>
</dbReference>
<dbReference type="PANTHER" id="PTHR10139">
    <property type="entry name" value="DOUBLE-STRAND BREAK REPAIR PROTEIN MRE11"/>
    <property type="match status" value="1"/>
</dbReference>
<dbReference type="PANTHER" id="PTHR10139:SF1">
    <property type="entry name" value="DOUBLE-STRAND BREAK REPAIR PROTEIN MRE11"/>
    <property type="match status" value="1"/>
</dbReference>
<dbReference type="InterPro" id="IPR004843">
    <property type="entry name" value="Calcineurin-like_PHP"/>
</dbReference>
<dbReference type="GO" id="GO:0000723">
    <property type="term" value="P:telomere maintenance"/>
    <property type="evidence" value="ECO:0007669"/>
    <property type="project" value="TreeGrafter"/>
</dbReference>
<dbReference type="VEuPathDB" id="MicrosporidiaDB:NCER_101919"/>
<dbReference type="SUPFAM" id="SSF56300">
    <property type="entry name" value="Metallo-dependent phosphatases"/>
    <property type="match status" value="1"/>
</dbReference>
<dbReference type="GO" id="GO:0030870">
    <property type="term" value="C:Mre11 complex"/>
    <property type="evidence" value="ECO:0007669"/>
    <property type="project" value="TreeGrafter"/>
</dbReference>
<accession>A0A0F9WG92</accession>
<dbReference type="GO" id="GO:0006303">
    <property type="term" value="P:double-strand break repair via nonhomologous end joining"/>
    <property type="evidence" value="ECO:0007669"/>
    <property type="project" value="TreeGrafter"/>
</dbReference>
<dbReference type="InterPro" id="IPR007281">
    <property type="entry name" value="Mre11_DNA-bd"/>
</dbReference>
<dbReference type="Proteomes" id="UP000034350">
    <property type="component" value="Unassembled WGS sequence"/>
</dbReference>
<dbReference type="VEuPathDB" id="MicrosporidiaDB:AAJ76_1300062952"/>
<evidence type="ECO:0000256" key="1">
    <source>
        <dbReference type="ARBA" id="ARBA00022801"/>
    </source>
</evidence>
<dbReference type="AlphaFoldDB" id="A0A0F9WG92"/>
<dbReference type="InterPro" id="IPR041796">
    <property type="entry name" value="Mre11_N"/>
</dbReference>
<dbReference type="GO" id="GO:0042138">
    <property type="term" value="P:meiotic DNA double-strand break formation"/>
    <property type="evidence" value="ECO:0007669"/>
    <property type="project" value="TreeGrafter"/>
</dbReference>
<name>A0A0F9WG92_9MICR</name>
<dbReference type="InterPro" id="IPR038487">
    <property type="entry name" value="Mre11_capping_dom"/>
</dbReference>
<dbReference type="GO" id="GO:0035861">
    <property type="term" value="C:site of double-strand break"/>
    <property type="evidence" value="ECO:0007669"/>
    <property type="project" value="TreeGrafter"/>
</dbReference>
<dbReference type="Gene3D" id="3.60.21.10">
    <property type="match status" value="1"/>
</dbReference>
<dbReference type="Pfam" id="PF00149">
    <property type="entry name" value="Metallophos"/>
    <property type="match status" value="1"/>
</dbReference>
<dbReference type="RefSeq" id="XP_024331497.1">
    <property type="nucleotide sequence ID" value="XM_024473961.1"/>
</dbReference>
<dbReference type="GO" id="GO:0007095">
    <property type="term" value="P:mitotic G2 DNA damage checkpoint signaling"/>
    <property type="evidence" value="ECO:0007669"/>
    <property type="project" value="TreeGrafter"/>
</dbReference>
<comment type="caution">
    <text evidence="3">The sequence shown here is derived from an EMBL/GenBank/DDBJ whole genome shotgun (WGS) entry which is preliminary data.</text>
</comment>
<dbReference type="GO" id="GO:0000724">
    <property type="term" value="P:double-strand break repair via homologous recombination"/>
    <property type="evidence" value="ECO:0007669"/>
    <property type="project" value="TreeGrafter"/>
</dbReference>
<sequence>MKILITSDNHLGYKETDTIRKNDSFITFDEVLQIGVSNNVDLILQVGDLFHDNRPSRYCINRTINIIRKNIVDECIENENIPSLATYKLKIPFLCIHGNHDDPSGLNKISTLDILHSAGLVNYIGKDSILCDYVQYNNIRIYGVGYVKGKNVTDIFKKIEYKDLTTDFFNILLVHQNRVPRNKDYLCPTSVPDSFNMLIYGHEHDPVIIRNKTFLLQCGSTIRTSLCEAECNQKFCYIFETGINVLNKIKLNSIRPFIMEDTNLYEEKELINYINLLLNNENSLLSNENLEEEPKKQKISNEDFNDGFSHHKPITVVNLENNLKYPTLLPLVRLRILTTNVLNVNKSRLSHLFKDKISNPSEIIKLIPHKKIKDKPSTIVYQSQNITEIIANHLKCTPLECIPEYKFIEHFNKDSSFIDMVTENTDNLTQNIQYDNCLIADLESEIRKIKNELCKLHMVEKKANNNLENTNNSSHVDHFTDNNVNKVITAKDSKTLRKSINNNIVINNILKNEDIVDDFIKIGSPAFTSEISGMFDNESFTSKEREIDPSKVNNLDKEVLNNTNTVNKDVDDTSSNFIRLQDVSNNTRKIYEDESDSTDLFIDF</sequence>
<feature type="domain" description="Mre11 DNA-binding" evidence="2">
    <location>
        <begin position="244"/>
        <end position="407"/>
    </location>
</feature>
<dbReference type="EMBL" id="JPQZ01000013">
    <property type="protein sequence ID" value="KKO75755.1"/>
    <property type="molecule type" value="Genomic_DNA"/>
</dbReference>
<dbReference type="GO" id="GO:0000014">
    <property type="term" value="F:single-stranded DNA endodeoxyribonuclease activity"/>
    <property type="evidence" value="ECO:0007669"/>
    <property type="project" value="TreeGrafter"/>
</dbReference>
<dbReference type="InterPro" id="IPR029052">
    <property type="entry name" value="Metallo-depent_PP-like"/>
</dbReference>
<dbReference type="Gene3D" id="3.30.110.110">
    <property type="entry name" value="Mre11, capping domain"/>
    <property type="match status" value="1"/>
</dbReference>
<evidence type="ECO:0000313" key="4">
    <source>
        <dbReference type="Proteomes" id="UP000034350"/>
    </source>
</evidence>
<dbReference type="VEuPathDB" id="MicrosporidiaDB:G9O61_00g000360"/>
<keyword evidence="1" id="KW-0378">Hydrolase</keyword>
<organism evidence="3 4">
    <name type="scientific">Vairimorpha ceranae</name>
    <dbReference type="NCBI Taxonomy" id="40302"/>
    <lineage>
        <taxon>Eukaryota</taxon>
        <taxon>Fungi</taxon>
        <taxon>Fungi incertae sedis</taxon>
        <taxon>Microsporidia</taxon>
        <taxon>Nosematidae</taxon>
        <taxon>Vairimorpha</taxon>
    </lineage>
</organism>
<evidence type="ECO:0000259" key="2">
    <source>
        <dbReference type="SMART" id="SM01347"/>
    </source>
</evidence>
<dbReference type="GO" id="GO:0030145">
    <property type="term" value="F:manganese ion binding"/>
    <property type="evidence" value="ECO:0007669"/>
    <property type="project" value="InterPro"/>
</dbReference>
<dbReference type="Pfam" id="PF04152">
    <property type="entry name" value="Mre11_DNA_bind"/>
    <property type="match status" value="1"/>
</dbReference>
<gene>
    <name evidence="3" type="ORF">AAJ76_1300062952</name>
</gene>
<dbReference type="CDD" id="cd00840">
    <property type="entry name" value="MPP_Mre11_N"/>
    <property type="match status" value="1"/>
</dbReference>
<proteinExistence type="predicted"/>
<evidence type="ECO:0000313" key="3">
    <source>
        <dbReference type="EMBL" id="KKO75755.1"/>
    </source>
</evidence>
<keyword evidence="4" id="KW-1185">Reference proteome</keyword>
<dbReference type="GeneID" id="36318863"/>